<name>A0A839QFJ2_9MICC</name>
<dbReference type="Proteomes" id="UP000523000">
    <property type="component" value="Unassembled WGS sequence"/>
</dbReference>
<gene>
    <name evidence="3" type="ORF">E9229_000584</name>
</gene>
<keyword evidence="4" id="KW-1185">Reference proteome</keyword>
<dbReference type="PANTHER" id="PTHR44154:SF1">
    <property type="entry name" value="QUINONE OXIDOREDUCTASE"/>
    <property type="match status" value="1"/>
</dbReference>
<evidence type="ECO:0000256" key="1">
    <source>
        <dbReference type="ARBA" id="ARBA00022857"/>
    </source>
</evidence>
<evidence type="ECO:0000259" key="2">
    <source>
        <dbReference type="SMART" id="SM00829"/>
    </source>
</evidence>
<dbReference type="CDD" id="cd05289">
    <property type="entry name" value="MDR_like_2"/>
    <property type="match status" value="1"/>
</dbReference>
<dbReference type="EMBL" id="JACHVS010000001">
    <property type="protein sequence ID" value="MBB2994393.1"/>
    <property type="molecule type" value="Genomic_DNA"/>
</dbReference>
<dbReference type="AlphaFoldDB" id="A0A839QFJ2"/>
<dbReference type="RefSeq" id="WP_183509765.1">
    <property type="nucleotide sequence ID" value="NZ_BAABGK010000025.1"/>
</dbReference>
<reference evidence="3 4" key="1">
    <citation type="submission" date="2020-08" db="EMBL/GenBank/DDBJ databases">
        <title>Sequencing the genomes of 1000 actinobacteria strains.</title>
        <authorList>
            <person name="Klenk H.-P."/>
        </authorList>
    </citation>
    <scope>NUCLEOTIDE SEQUENCE [LARGE SCALE GENOMIC DNA]</scope>
    <source>
        <strain evidence="3 4">DSM 22826</strain>
    </source>
</reference>
<dbReference type="InterPro" id="IPR020843">
    <property type="entry name" value="ER"/>
</dbReference>
<dbReference type="Pfam" id="PF08240">
    <property type="entry name" value="ADH_N"/>
    <property type="match status" value="1"/>
</dbReference>
<dbReference type="SUPFAM" id="SSF51735">
    <property type="entry name" value="NAD(P)-binding Rossmann-fold domains"/>
    <property type="match status" value="1"/>
</dbReference>
<accession>A0A839QFJ2</accession>
<keyword evidence="1" id="KW-0521">NADP</keyword>
<dbReference type="GO" id="GO:0016491">
    <property type="term" value="F:oxidoreductase activity"/>
    <property type="evidence" value="ECO:0007669"/>
    <property type="project" value="InterPro"/>
</dbReference>
<dbReference type="Gene3D" id="3.40.50.720">
    <property type="entry name" value="NAD(P)-binding Rossmann-like Domain"/>
    <property type="match status" value="1"/>
</dbReference>
<organism evidence="3 4">
    <name type="scientific">Paeniglutamicibacter cryotolerans</name>
    <dbReference type="NCBI Taxonomy" id="670079"/>
    <lineage>
        <taxon>Bacteria</taxon>
        <taxon>Bacillati</taxon>
        <taxon>Actinomycetota</taxon>
        <taxon>Actinomycetes</taxon>
        <taxon>Micrococcales</taxon>
        <taxon>Micrococcaceae</taxon>
        <taxon>Paeniglutamicibacter</taxon>
    </lineage>
</organism>
<sequence>MKAFVIPRQGAAVVERVDVPIPHPGEDELLVCIRAVGVGIHDSSFLPADAAYPFPIGIEASGVVEAVGDAVRGRRPGERIAFVSALQPKGGTWAQYCVLKADSLIIDVPEALDFHRAAALPVAGNTSLRALRALGPAPAGGTLFIAGGSGAIGTLAIQLAVRRGWRVAASASEANHAYLGSLGAEKVVDYRDGLWREQVIDWKPGGVDAVLAVQPGTSAQSLGVVMDGGTLISISGDGPEPERGIRLLVVPHLLDVADELARLFEQVDAGGIHLEIERVYPFDEALAALAKVRTRRAGGKVVLAL</sequence>
<evidence type="ECO:0000313" key="4">
    <source>
        <dbReference type="Proteomes" id="UP000523000"/>
    </source>
</evidence>
<dbReference type="InterPro" id="IPR036291">
    <property type="entry name" value="NAD(P)-bd_dom_sf"/>
</dbReference>
<proteinExistence type="predicted"/>
<feature type="domain" description="Enoyl reductase (ER)" evidence="2">
    <location>
        <begin position="10"/>
        <end position="303"/>
    </location>
</feature>
<dbReference type="Pfam" id="PF13602">
    <property type="entry name" value="ADH_zinc_N_2"/>
    <property type="match status" value="1"/>
</dbReference>
<dbReference type="SMART" id="SM00829">
    <property type="entry name" value="PKS_ER"/>
    <property type="match status" value="1"/>
</dbReference>
<dbReference type="PANTHER" id="PTHR44154">
    <property type="entry name" value="QUINONE OXIDOREDUCTASE"/>
    <property type="match status" value="1"/>
</dbReference>
<dbReference type="Gene3D" id="3.90.180.10">
    <property type="entry name" value="Medium-chain alcohol dehydrogenases, catalytic domain"/>
    <property type="match status" value="1"/>
</dbReference>
<dbReference type="InterPro" id="IPR011032">
    <property type="entry name" value="GroES-like_sf"/>
</dbReference>
<dbReference type="InterPro" id="IPR013154">
    <property type="entry name" value="ADH-like_N"/>
</dbReference>
<dbReference type="InterPro" id="IPR051603">
    <property type="entry name" value="Zinc-ADH_QOR/CCCR"/>
</dbReference>
<comment type="caution">
    <text evidence="3">The sequence shown here is derived from an EMBL/GenBank/DDBJ whole genome shotgun (WGS) entry which is preliminary data.</text>
</comment>
<protein>
    <submittedName>
        <fullName evidence="3">NADPH:quinone reductase-like Zn-dependent oxidoreductase</fullName>
    </submittedName>
</protein>
<dbReference type="SUPFAM" id="SSF50129">
    <property type="entry name" value="GroES-like"/>
    <property type="match status" value="1"/>
</dbReference>
<evidence type="ECO:0000313" key="3">
    <source>
        <dbReference type="EMBL" id="MBB2994393.1"/>
    </source>
</evidence>